<keyword evidence="3" id="KW-1185">Reference proteome</keyword>
<feature type="transmembrane region" description="Helical" evidence="1">
    <location>
        <begin position="286"/>
        <end position="306"/>
    </location>
</feature>
<evidence type="ECO:0000313" key="3">
    <source>
        <dbReference type="Proteomes" id="UP000419138"/>
    </source>
</evidence>
<keyword evidence="1" id="KW-0812">Transmembrane</keyword>
<dbReference type="AlphaFoldDB" id="A0A646KBG8"/>
<organism evidence="2 3">
    <name type="scientific">Streptomyces jumonjinensis</name>
    <dbReference type="NCBI Taxonomy" id="1945"/>
    <lineage>
        <taxon>Bacteria</taxon>
        <taxon>Bacillati</taxon>
        <taxon>Actinomycetota</taxon>
        <taxon>Actinomycetes</taxon>
        <taxon>Kitasatosporales</taxon>
        <taxon>Streptomycetaceae</taxon>
        <taxon>Streptomyces</taxon>
    </lineage>
</organism>
<dbReference type="RefSeq" id="WP_153521169.1">
    <property type="nucleotide sequence ID" value="NZ_JBEPDZ010000030.1"/>
</dbReference>
<accession>A0A646KBG8</accession>
<feature type="transmembrane region" description="Helical" evidence="1">
    <location>
        <begin position="214"/>
        <end position="230"/>
    </location>
</feature>
<comment type="caution">
    <text evidence="2">The sequence shown here is derived from an EMBL/GenBank/DDBJ whole genome shotgun (WGS) entry which is preliminary data.</text>
</comment>
<feature type="transmembrane region" description="Helical" evidence="1">
    <location>
        <begin position="242"/>
        <end position="263"/>
    </location>
</feature>
<reference evidence="2 3" key="1">
    <citation type="submission" date="2019-05" db="EMBL/GenBank/DDBJ databases">
        <title>Comparative genomics and metabolomics analyses of clavulanic acid producing Streptomyces species provides insight into specialized metabolism and evolution of beta-lactam biosynthetic gene clusters.</title>
        <authorList>
            <person name="Moore M.A."/>
            <person name="Cruz-Morales P."/>
            <person name="Barona Gomez F."/>
            <person name="Kapil T."/>
        </authorList>
    </citation>
    <scope>NUCLEOTIDE SEQUENCE [LARGE SCALE GENOMIC DNA]</scope>
    <source>
        <strain evidence="2 3">NRRL 5741</strain>
    </source>
</reference>
<keyword evidence="1" id="KW-1133">Transmembrane helix</keyword>
<dbReference type="Proteomes" id="UP000419138">
    <property type="component" value="Unassembled WGS sequence"/>
</dbReference>
<evidence type="ECO:0000313" key="2">
    <source>
        <dbReference type="EMBL" id="MQS99564.1"/>
    </source>
</evidence>
<protein>
    <submittedName>
        <fullName evidence="2">Uncharacterized protein</fullName>
    </submittedName>
</protein>
<evidence type="ECO:0000256" key="1">
    <source>
        <dbReference type="SAM" id="Phobius"/>
    </source>
</evidence>
<name>A0A646KBG8_STRJU</name>
<feature type="transmembrane region" description="Helical" evidence="1">
    <location>
        <begin position="12"/>
        <end position="34"/>
    </location>
</feature>
<gene>
    <name evidence="2" type="ORF">FF041_04880</name>
</gene>
<proteinExistence type="predicted"/>
<dbReference type="OrthoDB" id="4331296at2"/>
<dbReference type="EMBL" id="VCLA01000035">
    <property type="protein sequence ID" value="MQS99564.1"/>
    <property type="molecule type" value="Genomic_DNA"/>
</dbReference>
<feature type="transmembrane region" description="Helical" evidence="1">
    <location>
        <begin position="190"/>
        <end position="208"/>
    </location>
</feature>
<keyword evidence="1" id="KW-0472">Membrane</keyword>
<sequence>MFDTLSRDGRWGLALVCACYLMVVYITSRGLIAAPRYRLLQGRIRDCRARASVLAATGEDDQSRVAALTAVHSRLNDLEKGSMVVWRVLPNAGVIAIPLSKLASAWRVLHGAERELLRLESAEETAARTMGLRLRLAGSPLPGDPELAGELSAADAAGPGARAQLIAVTEYLHDREGTDAEQEYEQQRMALWLTMTGLGAVLVVGIVFDHRLTMLMGALGGFLSPLIGVMRSQRPASWGVMVLAPVGGALAAAGGLLLVRMLADPELNLLGEVFLVNSWDAPERPIALALALLFGFSGTLFSRLALTATGQLEQGHAAVRARGAAGQPL</sequence>